<name>A0A087UZ23_STEMI</name>
<proteinExistence type="predicted"/>
<accession>A0A087UZ23</accession>
<dbReference type="Proteomes" id="UP000054359">
    <property type="component" value="Unassembled WGS sequence"/>
</dbReference>
<dbReference type="AlphaFoldDB" id="A0A087UZ23"/>
<protein>
    <submittedName>
        <fullName evidence="1">Uncharacterized protein</fullName>
    </submittedName>
</protein>
<reference evidence="1 2" key="1">
    <citation type="submission" date="2013-11" db="EMBL/GenBank/DDBJ databases">
        <title>Genome sequencing of Stegodyphus mimosarum.</title>
        <authorList>
            <person name="Bechsgaard J."/>
        </authorList>
    </citation>
    <scope>NUCLEOTIDE SEQUENCE [LARGE SCALE GENOMIC DNA]</scope>
</reference>
<feature type="non-terminal residue" evidence="1">
    <location>
        <position position="61"/>
    </location>
</feature>
<sequence>MTLLLKCSKCKGYFYQETFKQHSKYYTNTKKNILSVCIMFEMFSECRRAVLWRNEDGIKFK</sequence>
<keyword evidence="2" id="KW-1185">Reference proteome</keyword>
<dbReference type="EMBL" id="KK122374">
    <property type="protein sequence ID" value="KFM82612.1"/>
    <property type="molecule type" value="Genomic_DNA"/>
</dbReference>
<evidence type="ECO:0000313" key="1">
    <source>
        <dbReference type="EMBL" id="KFM82612.1"/>
    </source>
</evidence>
<organism evidence="1 2">
    <name type="scientific">Stegodyphus mimosarum</name>
    <name type="common">African social velvet spider</name>
    <dbReference type="NCBI Taxonomy" id="407821"/>
    <lineage>
        <taxon>Eukaryota</taxon>
        <taxon>Metazoa</taxon>
        <taxon>Ecdysozoa</taxon>
        <taxon>Arthropoda</taxon>
        <taxon>Chelicerata</taxon>
        <taxon>Arachnida</taxon>
        <taxon>Araneae</taxon>
        <taxon>Araneomorphae</taxon>
        <taxon>Entelegynae</taxon>
        <taxon>Eresoidea</taxon>
        <taxon>Eresidae</taxon>
        <taxon>Stegodyphus</taxon>
    </lineage>
</organism>
<evidence type="ECO:0000313" key="2">
    <source>
        <dbReference type="Proteomes" id="UP000054359"/>
    </source>
</evidence>
<gene>
    <name evidence="1" type="ORF">X975_07350</name>
</gene>